<dbReference type="AlphaFoldDB" id="A0A2V2ULW4"/>
<reference evidence="1 2" key="1">
    <citation type="journal article" date="2018" name="Microb. Genom.">
        <title>Expanding an expanded genome: long-read sequencing of Trypanosoma cruzi.</title>
        <authorList>
            <person name="Berna L."/>
            <person name="Rodriguez M."/>
            <person name="Chiribao M.L."/>
            <person name="Parodi-Talice A."/>
            <person name="Pita S."/>
            <person name="Rijo G."/>
            <person name="Alvarez-Valin F."/>
            <person name="Robello C."/>
        </authorList>
    </citation>
    <scope>NUCLEOTIDE SEQUENCE [LARGE SCALE GENOMIC DNA]</scope>
    <source>
        <strain evidence="1 2">Dm28c</strain>
    </source>
</reference>
<dbReference type="Proteomes" id="UP000246121">
    <property type="component" value="Unassembled WGS sequence"/>
</dbReference>
<dbReference type="VEuPathDB" id="TriTrypDB:TCDM_10079"/>
<protein>
    <submittedName>
        <fullName evidence="1">Uncharacterized protein</fullName>
    </submittedName>
</protein>
<dbReference type="VEuPathDB" id="TriTrypDB:ECC02_004362"/>
<evidence type="ECO:0000313" key="1">
    <source>
        <dbReference type="EMBL" id="PWU85070.1"/>
    </source>
</evidence>
<dbReference type="VEuPathDB" id="TriTrypDB:TcYC6_0075900"/>
<dbReference type="VEuPathDB" id="TriTrypDB:TcCLB.511625.74"/>
<dbReference type="VEuPathDB" id="TriTrypDB:TCSYLVIO_000469"/>
<comment type="caution">
    <text evidence="1">The sequence shown here is derived from an EMBL/GenBank/DDBJ whole genome shotgun (WGS) entry which is preliminary data.</text>
</comment>
<dbReference type="VEuPathDB" id="TriTrypDB:Tc_MARK_9706"/>
<dbReference type="VEuPathDB" id="TriTrypDB:C4B63_184g6"/>
<evidence type="ECO:0000313" key="2">
    <source>
        <dbReference type="Proteomes" id="UP000246121"/>
    </source>
</evidence>
<organism evidence="1 2">
    <name type="scientific">Trypanosoma cruzi</name>
    <dbReference type="NCBI Taxonomy" id="5693"/>
    <lineage>
        <taxon>Eukaryota</taxon>
        <taxon>Discoba</taxon>
        <taxon>Euglenozoa</taxon>
        <taxon>Kinetoplastea</taxon>
        <taxon>Metakinetoplastina</taxon>
        <taxon>Trypanosomatida</taxon>
        <taxon>Trypanosomatidae</taxon>
        <taxon>Trypanosoma</taxon>
        <taxon>Schizotrypanum</taxon>
    </lineage>
</organism>
<name>A0A2V2ULW4_TRYCR</name>
<dbReference type="VEuPathDB" id="TriTrypDB:TcCL_ESM05161"/>
<proteinExistence type="predicted"/>
<dbReference type="VEuPathDB" id="TriTrypDB:TcBrA4_0100880"/>
<dbReference type="VEuPathDB" id="TriTrypDB:C3747_136g50"/>
<accession>A0A2V2ULW4</accession>
<gene>
    <name evidence="1" type="ORF">C4B63_184g6</name>
</gene>
<dbReference type="VEuPathDB" id="TriTrypDB:BCY84_03301"/>
<dbReference type="EMBL" id="PRFA01000184">
    <property type="protein sequence ID" value="PWU85070.1"/>
    <property type="molecule type" value="Genomic_DNA"/>
</dbReference>
<dbReference type="VEuPathDB" id="TriTrypDB:TcG_08395"/>
<dbReference type="OrthoDB" id="250094at2759"/>
<sequence>MDCDALISLIEQCYERMCRKKRALCWNLSGALCNSPAEVICLIKNLGLSTKSQIKGGLRVATVALLANGTIKGSHLGDSSDILGSLLACRVFLKLRKFSDEERHHFLLQRNILHALAEIKQWIRGFFNCENPLQTKIPLEKRSILQLIELMLKRNRSFSEGCCLDLAHLLVKTAIQQKRLLFIPKITHGDMVYGGHASSEFFDNITVFDHAVLLPISLSLEARLLLLDAHLRKGRFVLFSCSLLIEDGELEAFVKLLRSLHICFIASQRVIGSGLKKVLFELDVVPLERLSLNHSGDVQLVTGATPFHSLCEFILWAKSVERETENVFVHIGEVSRIVNLDDGRIWIYGKGNIATVFVPIPSPFALNAIIKSCEEAFRIAFIVLRGFSAYQDSFGVYEAFFAEYLHYRYLIHPEKNIYLRDLVHVIRFTLLSYASSSGVSPDAFSQMNCFDVSKNTTGDFFFGFSRCKIEPEGRDTGNHISYTAQLEQWGHEPLWRFAELIWTAIHNASLLFSVKESI</sequence>
<dbReference type="VEuPathDB" id="TriTrypDB:TcCLB.504741.4"/>